<dbReference type="GO" id="GO:0000156">
    <property type="term" value="F:phosphorelay response regulator activity"/>
    <property type="evidence" value="ECO:0007669"/>
    <property type="project" value="TreeGrafter"/>
</dbReference>
<dbReference type="InterPro" id="IPR016032">
    <property type="entry name" value="Sig_transdc_resp-reg_C-effctor"/>
</dbReference>
<feature type="domain" description="N-acetyltransferase" evidence="13">
    <location>
        <begin position="272"/>
        <end position="418"/>
    </location>
</feature>
<dbReference type="CDD" id="cd04301">
    <property type="entry name" value="NAT_SF"/>
    <property type="match status" value="2"/>
</dbReference>
<evidence type="ECO:0000313" key="15">
    <source>
        <dbReference type="EMBL" id="EUA73999.1"/>
    </source>
</evidence>
<feature type="binding site" evidence="10">
    <location>
        <begin position="503"/>
        <end position="505"/>
    </location>
    <ligand>
        <name>acetyl-CoA</name>
        <dbReference type="ChEBI" id="CHEBI:57288"/>
        <label>2</label>
    </ligand>
</feature>
<evidence type="ECO:0000256" key="3">
    <source>
        <dbReference type="ARBA" id="ARBA00022737"/>
    </source>
</evidence>
<dbReference type="InterPro" id="IPR001867">
    <property type="entry name" value="OmpR/PhoB-type_DNA-bd"/>
</dbReference>
<dbReference type="NCBIfam" id="TIGR03448">
    <property type="entry name" value="mycothiol_MshD"/>
    <property type="match status" value="1"/>
</dbReference>
<feature type="compositionally biased region" description="Acidic residues" evidence="12">
    <location>
        <begin position="233"/>
        <end position="249"/>
    </location>
</feature>
<evidence type="ECO:0000259" key="13">
    <source>
        <dbReference type="PROSITE" id="PS51186"/>
    </source>
</evidence>
<name>X8E045_9MYCO</name>
<comment type="function">
    <text evidence="10">Catalyzes the transfer of acetyl from acetyl-CoA to desacetylmycothiol (Cys-GlcN-Ins) to form mycothiol.</text>
</comment>
<dbReference type="InterPro" id="IPR017813">
    <property type="entry name" value="Mycothiol_AcTrfase"/>
</dbReference>
<evidence type="ECO:0000256" key="2">
    <source>
        <dbReference type="ARBA" id="ARBA00022679"/>
    </source>
</evidence>
<feature type="binding site" evidence="10">
    <location>
        <begin position="349"/>
        <end position="351"/>
    </location>
    <ligand>
        <name>acetyl-CoA</name>
        <dbReference type="ChEBI" id="CHEBI:57288"/>
        <label>1</label>
    </ligand>
</feature>
<keyword evidence="7" id="KW-0010">Activator</keyword>
<dbReference type="Pfam" id="PF21695">
    <property type="entry name" value="GlnR_1st"/>
    <property type="match status" value="1"/>
</dbReference>
<evidence type="ECO:0000256" key="11">
    <source>
        <dbReference type="PROSITE-ProRule" id="PRU01091"/>
    </source>
</evidence>
<feature type="domain" description="N-acetyltransferase" evidence="13">
    <location>
        <begin position="421"/>
        <end position="566"/>
    </location>
</feature>
<dbReference type="AlphaFoldDB" id="X8E045"/>
<keyword evidence="2 10" id="KW-0808">Transferase</keyword>
<evidence type="ECO:0000256" key="9">
    <source>
        <dbReference type="ARBA" id="ARBA00023315"/>
    </source>
</evidence>
<evidence type="ECO:0000259" key="14">
    <source>
        <dbReference type="PROSITE" id="PS51755"/>
    </source>
</evidence>
<dbReference type="Gene3D" id="3.40.630.30">
    <property type="match status" value="1"/>
</dbReference>
<feature type="binding site" evidence="10">
    <location>
        <begin position="357"/>
        <end position="362"/>
    </location>
    <ligand>
        <name>acetyl-CoA</name>
        <dbReference type="ChEBI" id="CHEBI:57288"/>
        <label>1</label>
    </ligand>
</feature>
<dbReference type="EMBL" id="JAOJ01000001">
    <property type="protein sequence ID" value="EUA73999.1"/>
    <property type="molecule type" value="Genomic_DNA"/>
</dbReference>
<comment type="catalytic activity">
    <reaction evidence="10">
        <text>1D-myo-inositol 2-(L-cysteinylamino)-2-deoxy-alpha-D-glucopyranoside + acetyl-CoA = mycothiol + CoA + H(+)</text>
        <dbReference type="Rhea" id="RHEA:26172"/>
        <dbReference type="ChEBI" id="CHEBI:15378"/>
        <dbReference type="ChEBI" id="CHEBI:16768"/>
        <dbReference type="ChEBI" id="CHEBI:57287"/>
        <dbReference type="ChEBI" id="CHEBI:57288"/>
        <dbReference type="ChEBI" id="CHEBI:58887"/>
        <dbReference type="EC" id="2.3.1.189"/>
    </reaction>
</comment>
<dbReference type="Proteomes" id="UP000023351">
    <property type="component" value="Unassembled WGS sequence"/>
</dbReference>
<dbReference type="GO" id="GO:0035447">
    <property type="term" value="F:mycothiol synthase activity"/>
    <property type="evidence" value="ECO:0007669"/>
    <property type="project" value="UniProtKB-UniRule"/>
</dbReference>
<protein>
    <recommendedName>
        <fullName evidence="10">Mycothiol acetyltransferase</fullName>
        <shortName evidence="10">MSH acetyltransferase</shortName>
        <ecNumber evidence="10">2.3.1.189</ecNumber>
    </recommendedName>
    <alternativeName>
        <fullName evidence="10">Mycothiol synthase</fullName>
    </alternativeName>
</protein>
<dbReference type="GO" id="GO:0032993">
    <property type="term" value="C:protein-DNA complex"/>
    <property type="evidence" value="ECO:0007669"/>
    <property type="project" value="TreeGrafter"/>
</dbReference>
<keyword evidence="9 10" id="KW-0012">Acyltransferase</keyword>
<feature type="region of interest" description="Disordered" evidence="12">
    <location>
        <begin position="219"/>
        <end position="274"/>
    </location>
</feature>
<evidence type="ECO:0000256" key="8">
    <source>
        <dbReference type="ARBA" id="ARBA00023163"/>
    </source>
</evidence>
<proteinExistence type="inferred from homology"/>
<dbReference type="PANTHER" id="PTHR48111">
    <property type="entry name" value="REGULATOR OF RPOS"/>
    <property type="match status" value="1"/>
</dbReference>
<dbReference type="Gene3D" id="3.40.50.2300">
    <property type="match status" value="1"/>
</dbReference>
<keyword evidence="1" id="KW-0597">Phosphoprotein</keyword>
<dbReference type="PROSITE" id="PS51186">
    <property type="entry name" value="GNAT"/>
    <property type="match status" value="2"/>
</dbReference>
<dbReference type="InterPro" id="IPR049170">
    <property type="entry name" value="GlnR_N"/>
</dbReference>
<evidence type="ECO:0000256" key="5">
    <source>
        <dbReference type="ARBA" id="ARBA00023015"/>
    </source>
</evidence>
<feature type="binding site" evidence="10">
    <location>
        <position position="448"/>
    </location>
    <ligand>
        <name>1D-myo-inositol 2-(L-cysteinylamino)-2-deoxy-alpha-D-glucopyranoside</name>
        <dbReference type="ChEBI" id="CHEBI:58887"/>
    </ligand>
</feature>
<organism evidence="15 16">
    <name type="scientific">Mycobacteroides abscessus subsp. bolletii 1513</name>
    <dbReference type="NCBI Taxonomy" id="1299321"/>
    <lineage>
        <taxon>Bacteria</taxon>
        <taxon>Bacillati</taxon>
        <taxon>Actinomycetota</taxon>
        <taxon>Actinomycetes</taxon>
        <taxon>Mycobacteriales</taxon>
        <taxon>Mycobacteriaceae</taxon>
        <taxon>Mycobacteroides</taxon>
        <taxon>Mycobacteroides abscessus</taxon>
    </lineage>
</organism>
<dbReference type="PATRIC" id="fig|1299321.3.peg.538"/>
<feature type="DNA-binding region" description="OmpR/PhoB-type" evidence="11">
    <location>
        <begin position="123"/>
        <end position="220"/>
    </location>
</feature>
<dbReference type="SUPFAM" id="SSF46894">
    <property type="entry name" value="C-terminal effector domain of the bipartite response regulators"/>
    <property type="match status" value="1"/>
</dbReference>
<keyword evidence="4" id="KW-0902">Two-component regulatory system</keyword>
<feature type="binding site" evidence="10">
    <location>
        <position position="304"/>
    </location>
    <ligand>
        <name>1D-myo-inositol 2-(L-cysteinylamino)-2-deoxy-alpha-D-glucopyranoside</name>
        <dbReference type="ChEBI" id="CHEBI:58887"/>
    </ligand>
</feature>
<sequence>MDLLLLTADPNPDGVLPSLSLLAHTVRPVPSEVSSLLEAGAADVAIVDARTDLASARGLCRLLGAAGSSVPVVAVVNEGSLVAVNVDWGLDDILLPGTGPAEIDARLRLLVGRRAGAVNVENASKVVLGELVIDEGTYTARLRGRPLDLTYKEFELLKYLAQHAGRVFTRAQLLQEVWGYDFFGGTRTVDVHVRRLRAKLGGEYESLIGTVRNVGYKAVRPPRAKGEPGPSAADDDESDIDDLDDDGTDQDIASEPGRSTRGESPTSVGGMTEWVPLLDNRRQLQIRELIVEATRVDGIAPVGEQVLRELRGTGAKHLVAEDGDDVAAFLNLVVPDEAASENATAMAELVVAPAARRRGIGSAMVREALAEGGAGTRIWAHGDLPAAQSLATKLGLVALRRLHQMRRALADLPAIRADASVTVRHYLGPQDDSDLLRVNNAAFSWHPEQGGWTPGDLADRFAEPWFDPRGLFLAHDVQTGKLLGFHWTKRHLDKPGMGEVYIVGVDPAAQGRGLGHLLTLVGLHHLAGLGLETVLLYVESDNQAALRTYERLGFAVALTDAAYGRA</sequence>
<dbReference type="PANTHER" id="PTHR48111:SF16">
    <property type="entry name" value="TRANSCRIPTIONAL REGULATORY PROTEIN GLNR"/>
    <property type="match status" value="1"/>
</dbReference>
<dbReference type="InterPro" id="IPR016181">
    <property type="entry name" value="Acyl_CoA_acyltransferase"/>
</dbReference>
<dbReference type="EC" id="2.3.1.189" evidence="10"/>
<dbReference type="FunFam" id="1.10.10.10:FF:000216">
    <property type="entry name" value="DNA-binding response regulator"/>
    <property type="match status" value="1"/>
</dbReference>
<comment type="similarity">
    <text evidence="10">Belongs to the acetyltransferase family. MshD subfamily.</text>
</comment>
<keyword evidence="5" id="KW-0805">Transcription regulation</keyword>
<keyword evidence="6 11" id="KW-0238">DNA-binding</keyword>
<dbReference type="PROSITE" id="PS51755">
    <property type="entry name" value="OMPR_PHOB"/>
    <property type="match status" value="1"/>
</dbReference>
<feature type="binding site" evidence="10">
    <location>
        <position position="489"/>
    </location>
    <ligand>
        <name>1D-myo-inositol 2-(L-cysteinylamino)-2-deoxy-alpha-D-glucopyranoside</name>
        <dbReference type="ChEBI" id="CHEBI:58887"/>
    </ligand>
</feature>
<dbReference type="CDD" id="cd00383">
    <property type="entry name" value="trans_reg_C"/>
    <property type="match status" value="1"/>
</dbReference>
<evidence type="ECO:0000313" key="16">
    <source>
        <dbReference type="Proteomes" id="UP000023351"/>
    </source>
</evidence>
<evidence type="ECO:0000256" key="6">
    <source>
        <dbReference type="ARBA" id="ARBA00023125"/>
    </source>
</evidence>
<dbReference type="Gene3D" id="1.10.10.10">
    <property type="entry name" value="Winged helix-like DNA-binding domain superfamily/Winged helix DNA-binding domain"/>
    <property type="match status" value="1"/>
</dbReference>
<comment type="caution">
    <text evidence="15">The sequence shown here is derived from an EMBL/GenBank/DDBJ whole genome shotgun (WGS) entry which is preliminary data.</text>
</comment>
<dbReference type="InterPro" id="IPR036388">
    <property type="entry name" value="WH-like_DNA-bd_sf"/>
</dbReference>
<keyword evidence="8" id="KW-0804">Transcription</keyword>
<evidence type="ECO:0000256" key="4">
    <source>
        <dbReference type="ARBA" id="ARBA00023012"/>
    </source>
</evidence>
<gene>
    <name evidence="10 15" type="primary">mshD</name>
    <name evidence="15" type="ORF">I540_0559</name>
</gene>
<evidence type="ECO:0000256" key="1">
    <source>
        <dbReference type="ARBA" id="ARBA00022553"/>
    </source>
</evidence>
<accession>X8E045</accession>
<feature type="binding site" evidence="10">
    <location>
        <begin position="510"/>
        <end position="516"/>
    </location>
    <ligand>
        <name>acetyl-CoA</name>
        <dbReference type="ChEBI" id="CHEBI:57288"/>
        <label>2</label>
    </ligand>
</feature>
<dbReference type="GO" id="GO:0006355">
    <property type="term" value="P:regulation of DNA-templated transcription"/>
    <property type="evidence" value="ECO:0007669"/>
    <property type="project" value="InterPro"/>
</dbReference>
<evidence type="ECO:0000256" key="7">
    <source>
        <dbReference type="ARBA" id="ARBA00023159"/>
    </source>
</evidence>
<evidence type="ECO:0000256" key="10">
    <source>
        <dbReference type="HAMAP-Rule" id="MF_01698"/>
    </source>
</evidence>
<feature type="binding site" evidence="10">
    <location>
        <position position="537"/>
    </location>
    <ligand>
        <name>1D-myo-inositol 2-(L-cysteinylamino)-2-deoxy-alpha-D-glucopyranoside</name>
        <dbReference type="ChEBI" id="CHEBI:58887"/>
    </ligand>
</feature>
<dbReference type="Pfam" id="PF00486">
    <property type="entry name" value="Trans_reg_C"/>
    <property type="match status" value="1"/>
</dbReference>
<dbReference type="SMART" id="SM00862">
    <property type="entry name" value="Trans_reg_C"/>
    <property type="match status" value="1"/>
</dbReference>
<dbReference type="GO" id="GO:0010125">
    <property type="term" value="P:mycothiol biosynthetic process"/>
    <property type="evidence" value="ECO:0007669"/>
    <property type="project" value="UniProtKB-UniRule"/>
</dbReference>
<dbReference type="InterPro" id="IPR039420">
    <property type="entry name" value="WalR-like"/>
</dbReference>
<comment type="subunit">
    <text evidence="10">Monomer.</text>
</comment>
<dbReference type="InterPro" id="IPR000182">
    <property type="entry name" value="GNAT_dom"/>
</dbReference>
<feature type="domain" description="OmpR/PhoB-type" evidence="14">
    <location>
        <begin position="123"/>
        <end position="220"/>
    </location>
</feature>
<dbReference type="Pfam" id="PF00583">
    <property type="entry name" value="Acetyltransf_1"/>
    <property type="match status" value="2"/>
</dbReference>
<evidence type="ECO:0000256" key="12">
    <source>
        <dbReference type="SAM" id="MobiDB-lite"/>
    </source>
</evidence>
<feature type="binding site" evidence="10">
    <location>
        <begin position="542"/>
        <end position="547"/>
    </location>
    <ligand>
        <name>acetyl-CoA</name>
        <dbReference type="ChEBI" id="CHEBI:57288"/>
        <label>2</label>
    </ligand>
</feature>
<dbReference type="GO" id="GO:0005829">
    <property type="term" value="C:cytosol"/>
    <property type="evidence" value="ECO:0007669"/>
    <property type="project" value="TreeGrafter"/>
</dbReference>
<keyword evidence="3 10" id="KW-0677">Repeat</keyword>
<dbReference type="SUPFAM" id="SSF55729">
    <property type="entry name" value="Acyl-CoA N-acyltransferases (Nat)"/>
    <property type="match status" value="1"/>
</dbReference>
<dbReference type="GO" id="GO:0000976">
    <property type="term" value="F:transcription cis-regulatory region binding"/>
    <property type="evidence" value="ECO:0007669"/>
    <property type="project" value="TreeGrafter"/>
</dbReference>
<reference evidence="15 16" key="1">
    <citation type="submission" date="2013-12" db="EMBL/GenBank/DDBJ databases">
        <authorList>
            <person name="Zelazny A."/>
            <person name="Olivier K."/>
            <person name="Holland S."/>
            <person name="Lenaerts A."/>
            <person name="Ordway D."/>
            <person name="DeGroote M.A."/>
            <person name="Parker T."/>
            <person name="Sizemore C."/>
            <person name="Tallon L.J."/>
            <person name="Sadzewicz L.K."/>
            <person name="Sengamalay N."/>
            <person name="Fraser C.M."/>
            <person name="Hine E."/>
            <person name="Shefchek K.A."/>
            <person name="Das S.P."/>
            <person name="Tettelin H."/>
        </authorList>
    </citation>
    <scope>NUCLEOTIDE SEQUENCE [LARGE SCALE GENOMIC DNA]</scope>
    <source>
        <strain evidence="15 16">1513</strain>
    </source>
</reference>
<feature type="binding site" evidence="10">
    <location>
        <position position="499"/>
    </location>
    <ligand>
        <name>1D-myo-inositol 2-(L-cysteinylamino)-2-deoxy-alpha-D-glucopyranoside</name>
        <dbReference type="ChEBI" id="CHEBI:58887"/>
    </ligand>
</feature>
<dbReference type="HAMAP" id="MF_01698">
    <property type="entry name" value="MshD"/>
    <property type="match status" value="1"/>
</dbReference>